<dbReference type="PROSITE" id="PS50089">
    <property type="entry name" value="ZF_RING_2"/>
    <property type="match status" value="1"/>
</dbReference>
<feature type="domain" description="PHD-type" evidence="6">
    <location>
        <begin position="226"/>
        <end position="278"/>
    </location>
</feature>
<feature type="compositionally biased region" description="Gly residues" evidence="5">
    <location>
        <begin position="652"/>
        <end position="663"/>
    </location>
</feature>
<dbReference type="InterPro" id="IPR019786">
    <property type="entry name" value="Zinc_finger_PHD-type_CS"/>
</dbReference>
<dbReference type="PROSITE" id="PS01359">
    <property type="entry name" value="ZF_PHD_1"/>
    <property type="match status" value="1"/>
</dbReference>
<dbReference type="InterPro" id="IPR011011">
    <property type="entry name" value="Znf_FYVE_PHD"/>
</dbReference>
<dbReference type="Pfam" id="PF13831">
    <property type="entry name" value="PHD_2"/>
    <property type="match status" value="1"/>
</dbReference>
<dbReference type="PROSITE" id="PS00518">
    <property type="entry name" value="ZF_RING_1"/>
    <property type="match status" value="1"/>
</dbReference>
<organism evidence="10 11">
    <name type="scientific">Vitrella brassicaformis (strain CCMP3155)</name>
    <dbReference type="NCBI Taxonomy" id="1169540"/>
    <lineage>
        <taxon>Eukaryota</taxon>
        <taxon>Sar</taxon>
        <taxon>Alveolata</taxon>
        <taxon>Colpodellida</taxon>
        <taxon>Vitrellaceae</taxon>
        <taxon>Vitrella</taxon>
    </lineage>
</organism>
<dbReference type="EMBL" id="CDMY01000466">
    <property type="protein sequence ID" value="CEM15557.1"/>
    <property type="molecule type" value="Genomic_DNA"/>
</dbReference>
<dbReference type="Gene3D" id="3.40.50.10190">
    <property type="entry name" value="BRCT domain"/>
    <property type="match status" value="2"/>
</dbReference>
<evidence type="ECO:0000313" key="11">
    <source>
        <dbReference type="Proteomes" id="UP000041254"/>
    </source>
</evidence>
<name>A0A0G4FP14_VITBC</name>
<dbReference type="AlphaFoldDB" id="A0A0G4FP14"/>
<dbReference type="InterPro" id="IPR036420">
    <property type="entry name" value="BRCT_dom_sf"/>
</dbReference>
<dbReference type="Proteomes" id="UP000041254">
    <property type="component" value="Unassembled WGS sequence"/>
</dbReference>
<feature type="region of interest" description="Disordered" evidence="5">
    <location>
        <begin position="110"/>
        <end position="138"/>
    </location>
</feature>
<dbReference type="STRING" id="1169540.A0A0G4FP14"/>
<dbReference type="Pfam" id="PF13832">
    <property type="entry name" value="zf-HC5HC2H_2"/>
    <property type="match status" value="1"/>
</dbReference>
<evidence type="ECO:0000259" key="8">
    <source>
        <dbReference type="PROSITE" id="PS50172"/>
    </source>
</evidence>
<dbReference type="CDD" id="cd15492">
    <property type="entry name" value="PHD_BRPF_JADE_like"/>
    <property type="match status" value="1"/>
</dbReference>
<dbReference type="Pfam" id="PF13923">
    <property type="entry name" value="zf-C3HC4_2"/>
    <property type="match status" value="1"/>
</dbReference>
<dbReference type="SUPFAM" id="SSF57850">
    <property type="entry name" value="RING/U-box"/>
    <property type="match status" value="1"/>
</dbReference>
<evidence type="ECO:0008006" key="12">
    <source>
        <dbReference type="Google" id="ProtNLM"/>
    </source>
</evidence>
<accession>A0A0G4FP14</accession>
<reference evidence="10 11" key="1">
    <citation type="submission" date="2014-11" db="EMBL/GenBank/DDBJ databases">
        <authorList>
            <person name="Zhu J."/>
            <person name="Qi W."/>
            <person name="Song R."/>
        </authorList>
    </citation>
    <scope>NUCLEOTIDE SEQUENCE [LARGE SCALE GENOMIC DNA]</scope>
</reference>
<dbReference type="InterPro" id="IPR001841">
    <property type="entry name" value="Znf_RING"/>
</dbReference>
<dbReference type="InterPro" id="IPR034732">
    <property type="entry name" value="EPHD"/>
</dbReference>
<feature type="domain" description="RING-type" evidence="7">
    <location>
        <begin position="28"/>
        <end position="67"/>
    </location>
</feature>
<feature type="region of interest" description="Disordered" evidence="5">
    <location>
        <begin position="179"/>
        <end position="206"/>
    </location>
</feature>
<dbReference type="CDD" id="cd17734">
    <property type="entry name" value="BRCT_Bard1_rpt1"/>
    <property type="match status" value="1"/>
</dbReference>
<dbReference type="GO" id="GO:0008270">
    <property type="term" value="F:zinc ion binding"/>
    <property type="evidence" value="ECO:0007669"/>
    <property type="project" value="UniProtKB-KW"/>
</dbReference>
<feature type="domain" description="BRCT" evidence="8">
    <location>
        <begin position="486"/>
        <end position="572"/>
    </location>
</feature>
<dbReference type="VEuPathDB" id="CryptoDB:Vbra_15795"/>
<evidence type="ECO:0000259" key="6">
    <source>
        <dbReference type="PROSITE" id="PS50016"/>
    </source>
</evidence>
<evidence type="ECO:0000256" key="3">
    <source>
        <dbReference type="ARBA" id="ARBA00022833"/>
    </source>
</evidence>
<dbReference type="PROSITE" id="PS50172">
    <property type="entry name" value="BRCT"/>
    <property type="match status" value="2"/>
</dbReference>
<sequence length="701" mass="76840">MSSRADVLVPHTVATWRSFIAFGEILECPICRDILHDACWFDPCGHAFCRECLTRHLQENAWCPVCRAVHTGRRPLSEIRSFGTVDDLAAQLRTLMASEQMSALQKLIDPLMHPPASSGGPPDEAPQEEEANNNGGDAMMVDQENEEEEPPHLDTEMRQRAIDSVTDEDVGQAMDVERDNGEGQHHQWAELPPFPCQDGDQQHECPASEAYQPRAIDEQSNASSEEPACVVCDGTETSEGDVMVFCDGDNCKTVVHQQCYGIAAVPEGKWYCNACVRRRAEQGVDGMDSDEEPLRKRKPRTRRDELTCVLCGRSDPQGFKPTDDGRWVHLRCALWTPETVVLDTDRQEPVSGLGSIAKGRWRLRCCICGVKGGAPIQCANRGCAVAFHAFCHKKAGLRMELKDCGDSVLRRAWCPHHSQISPSPTGSCHSPTSAPGPASTRQPHVDRNGPMRASDGAADRRHGTSSGGASSSGGEGGGRVWRGRPRGEVVLLGSSLSNQQQSVLDRFADRSGCRVVPSYSPEVTHLIVRSKECRRTVKFLKALLTGKWILAFDWVSRCLSGNRWLSEDGYEVSKDMTTGAPIPPRRQRTHDTMGRLFGGLRFYFLGTFTDPLPTASEVKDLLELGGGCVVTTSPQSLTRATPLPHPSQWDEAGGGDSPDGGQGQQLMVVVAGDAHDPHRPNVSFRWVCDCVSHGKLQPPTR</sequence>
<keyword evidence="1" id="KW-0479">Metal-binding</keyword>
<keyword evidence="11" id="KW-1185">Reference proteome</keyword>
<dbReference type="PROSITE" id="PS51805">
    <property type="entry name" value="EPHD"/>
    <property type="match status" value="1"/>
</dbReference>
<evidence type="ECO:0000256" key="2">
    <source>
        <dbReference type="ARBA" id="ARBA00022771"/>
    </source>
</evidence>
<dbReference type="SUPFAM" id="SSF52113">
    <property type="entry name" value="BRCT domain"/>
    <property type="match status" value="2"/>
</dbReference>
<dbReference type="InterPro" id="IPR017907">
    <property type="entry name" value="Znf_RING_CS"/>
</dbReference>
<dbReference type="PANTHER" id="PTHR13793">
    <property type="entry name" value="PHD FINGER PROTEINS"/>
    <property type="match status" value="1"/>
</dbReference>
<feature type="domain" description="PHD-type" evidence="9">
    <location>
        <begin position="305"/>
        <end position="418"/>
    </location>
</feature>
<dbReference type="GO" id="GO:0006357">
    <property type="term" value="P:regulation of transcription by RNA polymerase II"/>
    <property type="evidence" value="ECO:0007669"/>
    <property type="project" value="TreeGrafter"/>
</dbReference>
<evidence type="ECO:0000256" key="5">
    <source>
        <dbReference type="SAM" id="MobiDB-lite"/>
    </source>
</evidence>
<keyword evidence="3" id="KW-0862">Zinc</keyword>
<dbReference type="SUPFAM" id="SSF57903">
    <property type="entry name" value="FYVE/PHD zinc finger"/>
    <property type="match status" value="1"/>
</dbReference>
<evidence type="ECO:0000256" key="1">
    <source>
        <dbReference type="ARBA" id="ARBA00022723"/>
    </source>
</evidence>
<feature type="compositionally biased region" description="Polar residues" evidence="5">
    <location>
        <begin position="419"/>
        <end position="433"/>
    </location>
</feature>
<evidence type="ECO:0000259" key="7">
    <source>
        <dbReference type="PROSITE" id="PS50089"/>
    </source>
</evidence>
<dbReference type="PANTHER" id="PTHR13793:SF107">
    <property type="entry name" value="BROMODOMAIN-CONTAINING PROTEIN HOMOLOG"/>
    <property type="match status" value="1"/>
</dbReference>
<feature type="domain" description="BRCT" evidence="8">
    <location>
        <begin position="592"/>
        <end position="701"/>
    </location>
</feature>
<dbReference type="InterPro" id="IPR013083">
    <property type="entry name" value="Znf_RING/FYVE/PHD"/>
</dbReference>
<proteinExistence type="predicted"/>
<dbReference type="OMA" id="NTICAFC"/>
<feature type="compositionally biased region" description="Basic and acidic residues" evidence="5">
    <location>
        <begin position="179"/>
        <end position="188"/>
    </location>
</feature>
<dbReference type="CDD" id="cd17720">
    <property type="entry name" value="BRCT_Bard1_rpt2"/>
    <property type="match status" value="1"/>
</dbReference>
<feature type="region of interest" description="Disordered" evidence="5">
    <location>
        <begin position="419"/>
        <end position="483"/>
    </location>
</feature>
<dbReference type="InterPro" id="IPR001357">
    <property type="entry name" value="BRCT_dom"/>
</dbReference>
<dbReference type="Gene3D" id="3.30.40.10">
    <property type="entry name" value="Zinc/RING finger domain, C3HC4 (zinc finger)"/>
    <property type="match status" value="3"/>
</dbReference>
<dbReference type="OrthoDB" id="347235at2759"/>
<evidence type="ECO:0000259" key="9">
    <source>
        <dbReference type="PROSITE" id="PS51805"/>
    </source>
</evidence>
<gene>
    <name evidence="10" type="ORF">Vbra_15795</name>
</gene>
<evidence type="ECO:0000256" key="4">
    <source>
        <dbReference type="PROSITE-ProRule" id="PRU00175"/>
    </source>
</evidence>
<dbReference type="SMART" id="SM00292">
    <property type="entry name" value="BRCT"/>
    <property type="match status" value="2"/>
</dbReference>
<feature type="region of interest" description="Disordered" evidence="5">
    <location>
        <begin position="635"/>
        <end position="663"/>
    </location>
</feature>
<keyword evidence="2 4" id="KW-0863">Zinc-finger</keyword>
<evidence type="ECO:0000313" key="10">
    <source>
        <dbReference type="EMBL" id="CEM15557.1"/>
    </source>
</evidence>
<dbReference type="InterPro" id="IPR001965">
    <property type="entry name" value="Znf_PHD"/>
</dbReference>
<dbReference type="InterPro" id="IPR050701">
    <property type="entry name" value="Histone_Mod_Regulator"/>
</dbReference>
<dbReference type="SMART" id="SM00184">
    <property type="entry name" value="RING"/>
    <property type="match status" value="1"/>
</dbReference>
<dbReference type="InterPro" id="IPR019787">
    <property type="entry name" value="Znf_PHD-finger"/>
</dbReference>
<dbReference type="PROSITE" id="PS50016">
    <property type="entry name" value="ZF_PHD_2"/>
    <property type="match status" value="1"/>
</dbReference>
<dbReference type="SMART" id="SM00249">
    <property type="entry name" value="PHD"/>
    <property type="match status" value="2"/>
</dbReference>
<dbReference type="InParanoid" id="A0A0G4FP14"/>
<feature type="compositionally biased region" description="Gly residues" evidence="5">
    <location>
        <begin position="470"/>
        <end position="480"/>
    </location>
</feature>
<dbReference type="Pfam" id="PF00533">
    <property type="entry name" value="BRCT"/>
    <property type="match status" value="1"/>
</dbReference>
<protein>
    <recommendedName>
        <fullName evidence="12">RING-type E3 ubiquitin transferase BRCA1</fullName>
    </recommendedName>
</protein>